<comment type="catalytic activity">
    <reaction evidence="1 6">
        <text>a 1,2-diacyl-sn-glycero-3-phosphocholine + H2O = a 1,2-diacyl-sn-glycero-3-phosphate + choline + H(+)</text>
        <dbReference type="Rhea" id="RHEA:14445"/>
        <dbReference type="ChEBI" id="CHEBI:15354"/>
        <dbReference type="ChEBI" id="CHEBI:15377"/>
        <dbReference type="ChEBI" id="CHEBI:15378"/>
        <dbReference type="ChEBI" id="CHEBI:57643"/>
        <dbReference type="ChEBI" id="CHEBI:58608"/>
        <dbReference type="EC" id="3.1.4.4"/>
    </reaction>
</comment>
<dbReference type="Pfam" id="PF00614">
    <property type="entry name" value="PLDc"/>
    <property type="match status" value="1"/>
</dbReference>
<dbReference type="GO" id="GO:0006654">
    <property type="term" value="P:phosphatidic acid biosynthetic process"/>
    <property type="evidence" value="ECO:0007669"/>
    <property type="project" value="InterPro"/>
</dbReference>
<evidence type="ECO:0000256" key="4">
    <source>
        <dbReference type="ARBA" id="ARBA00022963"/>
    </source>
</evidence>
<comment type="similarity">
    <text evidence="6">Belongs to the phospholipase D family.</text>
</comment>
<dbReference type="PANTHER" id="PTHR18896:SF76">
    <property type="entry name" value="PHOSPHOLIPASE"/>
    <property type="match status" value="1"/>
</dbReference>
<evidence type="ECO:0000256" key="3">
    <source>
        <dbReference type="ARBA" id="ARBA00022801"/>
    </source>
</evidence>
<dbReference type="InterPro" id="IPR011993">
    <property type="entry name" value="PH-like_dom_sf"/>
</dbReference>
<keyword evidence="10" id="KW-1185">Reference proteome</keyword>
<dbReference type="SUPFAM" id="SSF56024">
    <property type="entry name" value="Phospholipase D/nuclease"/>
    <property type="match status" value="2"/>
</dbReference>
<evidence type="ECO:0000313" key="10">
    <source>
        <dbReference type="Proteomes" id="UP000813463"/>
    </source>
</evidence>
<dbReference type="SUPFAM" id="SSF50729">
    <property type="entry name" value="PH domain-like"/>
    <property type="match status" value="1"/>
</dbReference>
<sequence length="1106" mass="125849">MASERLIGGGEGPSYLQMDSEEPPSPAPGRTSSSFFAFNQSEATESTRIFEELPRGSIVHVSRPDAADISPMLLSYTIELQYKQFKWQLHKKAAQVLYLHFALKKRVIIEEIHEKQEQVKEWLQNLGIGDHAPILQEDDDAEDETVPMHFDESAKNRDVPSSAALPLIRPALGRQHSISDRAKVAMQGYLNHFLGNLDIVNSREVCRFLEVSRLSFSPEYGPKLKEDYVMVKHLPQIPKEDDHRTCCTCNMFSWCNDNWQKVWAVLKPGFLALLEDPFDTNLLDIIVFDMLPASDGNEEGRVLLAEEIKDHNPLRHAFKVTCGTRCISLRTKNTSKAKSWVSAINDAGLKPPEGWCHPHRFDSFAPPRGLTDDGSKAQWFVDGQAAFEAISLAIENAKSEIFICGWWVCPELYLKRPFKDYASSRLDALLEAKAKEGVQIYILLYKEVALALKINSVYSKRKLLSIHENVKVLRFPDHFSTGVYLWSHHEKIVIVDYQICFIGGLDLCFGRYDTFEHKVNDYPSAVWPGKDYYNPRESEPNSWEDTMKDQLDRTKYPRMPWHDVHCALFGPPCRDVARHFVQRWNYAKRNKAPNEQTIPLLMPQQHMVIPHYMGSNWEIEEKDVDVAENHCLKRQDSFSSRASSPDLPLLLPQETGEDGDSKLKGMHVSHDHQMKIIRNVPFPFRKAKIEPFVSDMPMKAFVGDFNKVDGVGRVGMKSLDNEWWETQERGSLVVPSNESGQVGPCVSCRCQVIRSVSQWSAGTSQTEQSIHKAYCSLIEKAEHFIYIENQFFISGLSGDEIIHNRVLDALYRRILRAFHDKKCFRVIVVLPLLPGFQGGVDDAGAASVRAIMHWQYRTISRGMNSILLNLYNIMGPKSHDYISFYGLRAHGELFDEGPVVTSQIYVHSKIMIIDDCMALVGSANINDRSLLGSRDSEIGVLIEDKEVITSSMGGKPWKAGKFTISLRLSLWAEHLGLRPGEIPQIYDPVVDATYKDIWMATAKTNTMIYQDVFACIPNDLIHSRASLRQNVAHWKDRLGHTTIDLGVAPKKLECYQNGTLKDTDPVERLESIKGHLVSFPVDFMSQEDLRPVFNESEYYASPQVFH</sequence>
<dbReference type="InterPro" id="IPR015679">
    <property type="entry name" value="PLipase_D_fam"/>
</dbReference>
<evidence type="ECO:0000256" key="5">
    <source>
        <dbReference type="ARBA" id="ARBA00023098"/>
    </source>
</evidence>
<evidence type="ECO:0000259" key="8">
    <source>
        <dbReference type="PROSITE" id="PS50003"/>
    </source>
</evidence>
<evidence type="ECO:0000256" key="1">
    <source>
        <dbReference type="ARBA" id="ARBA00000798"/>
    </source>
</evidence>
<keyword evidence="2" id="KW-0677">Repeat</keyword>
<proteinExistence type="inferred from homology"/>
<dbReference type="InterPro" id="IPR001736">
    <property type="entry name" value="PLipase_D/transphosphatidylase"/>
</dbReference>
<dbReference type="Gene3D" id="2.30.29.30">
    <property type="entry name" value="Pleckstrin-homology domain (PH domain)/Phosphotyrosine-binding domain (PTB)"/>
    <property type="match status" value="1"/>
</dbReference>
<dbReference type="GeneID" id="110792193"/>
<evidence type="ECO:0000313" key="11">
    <source>
        <dbReference type="RefSeq" id="XP_021852694.2"/>
    </source>
</evidence>
<name>A0A9R0IR19_SPIOL</name>
<dbReference type="PROSITE" id="PS50035">
    <property type="entry name" value="PLD"/>
    <property type="match status" value="2"/>
</dbReference>
<organism evidence="10 11">
    <name type="scientific">Spinacia oleracea</name>
    <name type="common">Spinach</name>
    <dbReference type="NCBI Taxonomy" id="3562"/>
    <lineage>
        <taxon>Eukaryota</taxon>
        <taxon>Viridiplantae</taxon>
        <taxon>Streptophyta</taxon>
        <taxon>Embryophyta</taxon>
        <taxon>Tracheophyta</taxon>
        <taxon>Spermatophyta</taxon>
        <taxon>Magnoliopsida</taxon>
        <taxon>eudicotyledons</taxon>
        <taxon>Gunneridae</taxon>
        <taxon>Pentapetalae</taxon>
        <taxon>Caryophyllales</taxon>
        <taxon>Chenopodiaceae</taxon>
        <taxon>Chenopodioideae</taxon>
        <taxon>Anserineae</taxon>
        <taxon>Spinacia</taxon>
    </lineage>
</organism>
<dbReference type="Pfam" id="PF13091">
    <property type="entry name" value="PLDc_2"/>
    <property type="match status" value="1"/>
</dbReference>
<dbReference type="InterPro" id="IPR001849">
    <property type="entry name" value="PH_domain"/>
</dbReference>
<dbReference type="GO" id="GO:0004630">
    <property type="term" value="F:phospholipase D activity"/>
    <property type="evidence" value="ECO:0007669"/>
    <property type="project" value="UniProtKB-UniRule"/>
</dbReference>
<dbReference type="PROSITE" id="PS50003">
    <property type="entry name" value="PH_DOMAIN"/>
    <property type="match status" value="1"/>
</dbReference>
<dbReference type="SMART" id="SM00155">
    <property type="entry name" value="PLDc"/>
    <property type="match status" value="2"/>
</dbReference>
<reference evidence="11" key="2">
    <citation type="submission" date="2025-08" db="UniProtKB">
        <authorList>
            <consortium name="RefSeq"/>
        </authorList>
    </citation>
    <scope>IDENTIFICATION</scope>
    <source>
        <tissue evidence="11">Leaf</tissue>
    </source>
</reference>
<dbReference type="Gene3D" id="3.30.870.10">
    <property type="entry name" value="Endonuclease Chain A"/>
    <property type="match status" value="2"/>
</dbReference>
<feature type="domain" description="PLD phosphodiesterase" evidence="9">
    <location>
        <begin position="902"/>
        <end position="929"/>
    </location>
</feature>
<keyword evidence="4 6" id="KW-0442">Lipid degradation</keyword>
<keyword evidence="3 6" id="KW-0378">Hydrolase</keyword>
<dbReference type="InterPro" id="IPR025202">
    <property type="entry name" value="PLD-like_dom"/>
</dbReference>
<dbReference type="InterPro" id="IPR016555">
    <property type="entry name" value="PLipase_D_euk"/>
</dbReference>
<evidence type="ECO:0000259" key="9">
    <source>
        <dbReference type="PROSITE" id="PS50035"/>
    </source>
</evidence>
<evidence type="ECO:0000256" key="7">
    <source>
        <dbReference type="SAM" id="MobiDB-lite"/>
    </source>
</evidence>
<dbReference type="CDD" id="cd01254">
    <property type="entry name" value="PH_PLD"/>
    <property type="match status" value="1"/>
</dbReference>
<protein>
    <recommendedName>
        <fullName evidence="6">Phospholipase</fullName>
        <ecNumber evidence="6">3.1.4.4</ecNumber>
    </recommendedName>
</protein>
<gene>
    <name evidence="11" type="primary">LOC110792193</name>
</gene>
<dbReference type="PIRSF" id="PIRSF009376">
    <property type="entry name" value="Phospholipase_D_euk"/>
    <property type="match status" value="1"/>
</dbReference>
<keyword evidence="5" id="KW-0443">Lipid metabolism</keyword>
<feature type="domain" description="PH" evidence="8">
    <location>
        <begin position="258"/>
        <end position="349"/>
    </location>
</feature>
<dbReference type="CDD" id="cd09141">
    <property type="entry name" value="PLDc_vPLD1_2_yPLD_like_2"/>
    <property type="match status" value="1"/>
</dbReference>
<evidence type="ECO:0000256" key="6">
    <source>
        <dbReference type="PIRNR" id="PIRNR009376"/>
    </source>
</evidence>
<dbReference type="GO" id="GO:0009395">
    <property type="term" value="P:phospholipid catabolic process"/>
    <property type="evidence" value="ECO:0007669"/>
    <property type="project" value="TreeGrafter"/>
</dbReference>
<dbReference type="AlphaFoldDB" id="A0A9R0IR19"/>
<dbReference type="CDD" id="cd09138">
    <property type="entry name" value="PLDc_vPLD1_2_yPLD_like_1"/>
    <property type="match status" value="1"/>
</dbReference>
<accession>A0A9R0IR19</accession>
<dbReference type="PANTHER" id="PTHR18896">
    <property type="entry name" value="PHOSPHOLIPASE D"/>
    <property type="match status" value="1"/>
</dbReference>
<reference evidence="10" key="1">
    <citation type="journal article" date="2021" name="Nat. Commun.">
        <title>Genomic analyses provide insights into spinach domestication and the genetic basis of agronomic traits.</title>
        <authorList>
            <person name="Cai X."/>
            <person name="Sun X."/>
            <person name="Xu C."/>
            <person name="Sun H."/>
            <person name="Wang X."/>
            <person name="Ge C."/>
            <person name="Zhang Z."/>
            <person name="Wang Q."/>
            <person name="Fei Z."/>
            <person name="Jiao C."/>
            <person name="Wang Q."/>
        </authorList>
    </citation>
    <scope>NUCLEOTIDE SEQUENCE [LARGE SCALE GENOMIC DNA]</scope>
    <source>
        <strain evidence="10">cv. Varoflay</strain>
    </source>
</reference>
<feature type="region of interest" description="Disordered" evidence="7">
    <location>
        <begin position="1"/>
        <end position="34"/>
    </location>
</feature>
<dbReference type="GO" id="GO:0035556">
    <property type="term" value="P:intracellular signal transduction"/>
    <property type="evidence" value="ECO:0007669"/>
    <property type="project" value="InterPro"/>
</dbReference>
<dbReference type="EC" id="3.1.4.4" evidence="6"/>
<dbReference type="Proteomes" id="UP000813463">
    <property type="component" value="Chromosome 5"/>
</dbReference>
<feature type="region of interest" description="Disordered" evidence="7">
    <location>
        <begin position="637"/>
        <end position="659"/>
    </location>
</feature>
<dbReference type="GO" id="GO:0005886">
    <property type="term" value="C:plasma membrane"/>
    <property type="evidence" value="ECO:0007669"/>
    <property type="project" value="TreeGrafter"/>
</dbReference>
<evidence type="ECO:0000256" key="2">
    <source>
        <dbReference type="ARBA" id="ARBA00022737"/>
    </source>
</evidence>
<dbReference type="RefSeq" id="XP_021852694.2">
    <property type="nucleotide sequence ID" value="XM_021997002.2"/>
</dbReference>
<feature type="domain" description="PLD phosphodiesterase" evidence="9">
    <location>
        <begin position="484"/>
        <end position="511"/>
    </location>
</feature>
<dbReference type="SMART" id="SM00233">
    <property type="entry name" value="PH"/>
    <property type="match status" value="1"/>
</dbReference>